<accession>A0A9P6MLU4</accession>
<keyword evidence="3" id="KW-0732">Signal</keyword>
<proteinExistence type="predicted"/>
<comment type="caution">
    <text evidence="4">The sequence shown here is derived from an EMBL/GenBank/DDBJ whole genome shotgun (WGS) entry which is preliminary data.</text>
</comment>
<feature type="signal peptide" evidence="3">
    <location>
        <begin position="1"/>
        <end position="30"/>
    </location>
</feature>
<evidence type="ECO:0000256" key="3">
    <source>
        <dbReference type="SAM" id="SignalP"/>
    </source>
</evidence>
<evidence type="ECO:0000256" key="1">
    <source>
        <dbReference type="SAM" id="MobiDB-lite"/>
    </source>
</evidence>
<keyword evidence="2" id="KW-0472">Membrane</keyword>
<organism evidence="4 5">
    <name type="scientific">Entomortierella chlamydospora</name>
    <dbReference type="NCBI Taxonomy" id="101097"/>
    <lineage>
        <taxon>Eukaryota</taxon>
        <taxon>Fungi</taxon>
        <taxon>Fungi incertae sedis</taxon>
        <taxon>Mucoromycota</taxon>
        <taxon>Mortierellomycotina</taxon>
        <taxon>Mortierellomycetes</taxon>
        <taxon>Mortierellales</taxon>
        <taxon>Mortierellaceae</taxon>
        <taxon>Entomortierella</taxon>
    </lineage>
</organism>
<feature type="region of interest" description="Disordered" evidence="1">
    <location>
        <begin position="385"/>
        <end position="409"/>
    </location>
</feature>
<evidence type="ECO:0000256" key="2">
    <source>
        <dbReference type="SAM" id="Phobius"/>
    </source>
</evidence>
<feature type="compositionally biased region" description="Low complexity" evidence="1">
    <location>
        <begin position="162"/>
        <end position="192"/>
    </location>
</feature>
<feature type="region of interest" description="Disordered" evidence="1">
    <location>
        <begin position="268"/>
        <end position="288"/>
    </location>
</feature>
<keyword evidence="2" id="KW-1133">Transmembrane helix</keyword>
<sequence>MLYSRKPRAASALLSLGVIFFTGLLSAVQATLQCAQPNNGTYSAGDSLVLNWSSDGSSPTVQDIKSMSATLNCNNGISIANVTITTWNAPYTWTVPSVGNATTAGGTTGTCPSNSFHVEYTGVATVTVLGFITQEKAFTISCDTITILPAANNSITTTTATTTTTVATTKSKTTSSTSTSSSSASPTPSNVTSDDDSKPKTFIIVIVAIVAGLILFLVAFASWWYLRNQRIKRMEDAVMPWSNQPGSQFSKVSSMDEGHRAPGSINGAAAVSNKPQPMTPQPQKSYYSGDEYGSQYGLGGGYDNYNNGNNQDEYYDPYYAASRAGYGASPLNSNTTYYNNSTPYLDPRDPYQQPAPTGYFPPPPPVVPSPMPSTVSQLNTVSEIAPSSGSLRGPQVILPEKGSPSTEDDIQMKVLMKSSE</sequence>
<dbReference type="Proteomes" id="UP000703661">
    <property type="component" value="Unassembled WGS sequence"/>
</dbReference>
<evidence type="ECO:0000313" key="4">
    <source>
        <dbReference type="EMBL" id="KAG0007282.1"/>
    </source>
</evidence>
<protein>
    <submittedName>
        <fullName evidence="4">Uncharacterized protein</fullName>
    </submittedName>
</protein>
<keyword evidence="5" id="KW-1185">Reference proteome</keyword>
<dbReference type="EMBL" id="JAAAID010002432">
    <property type="protein sequence ID" value="KAG0007282.1"/>
    <property type="molecule type" value="Genomic_DNA"/>
</dbReference>
<dbReference type="AlphaFoldDB" id="A0A9P6MLU4"/>
<evidence type="ECO:0000313" key="5">
    <source>
        <dbReference type="Proteomes" id="UP000703661"/>
    </source>
</evidence>
<feature type="region of interest" description="Disordered" evidence="1">
    <location>
        <begin position="162"/>
        <end position="195"/>
    </location>
</feature>
<feature type="transmembrane region" description="Helical" evidence="2">
    <location>
        <begin position="202"/>
        <end position="226"/>
    </location>
</feature>
<gene>
    <name evidence="4" type="ORF">BGZ80_004862</name>
</gene>
<feature type="chain" id="PRO_5040327652" evidence="3">
    <location>
        <begin position="31"/>
        <end position="420"/>
    </location>
</feature>
<name>A0A9P6MLU4_9FUNG</name>
<feature type="compositionally biased region" description="Polar residues" evidence="1">
    <location>
        <begin position="273"/>
        <end position="286"/>
    </location>
</feature>
<reference evidence="4" key="1">
    <citation type="journal article" date="2020" name="Fungal Divers.">
        <title>Resolving the Mortierellaceae phylogeny through synthesis of multi-gene phylogenetics and phylogenomics.</title>
        <authorList>
            <person name="Vandepol N."/>
            <person name="Liber J."/>
            <person name="Desiro A."/>
            <person name="Na H."/>
            <person name="Kennedy M."/>
            <person name="Barry K."/>
            <person name="Grigoriev I.V."/>
            <person name="Miller A.N."/>
            <person name="O'Donnell K."/>
            <person name="Stajich J.E."/>
            <person name="Bonito G."/>
        </authorList>
    </citation>
    <scope>NUCLEOTIDE SEQUENCE</scope>
    <source>
        <strain evidence="4">NRRL 2769</strain>
    </source>
</reference>
<keyword evidence="2" id="KW-0812">Transmembrane</keyword>